<proteinExistence type="predicted"/>
<dbReference type="AntiFam" id="ANF00193">
    <property type="entry name" value="Shadow ORF (opposite ilvB)"/>
</dbReference>
<name>A0A6J6TUW6_9ZZZZ</name>
<protein>
    <submittedName>
        <fullName evidence="1">Unannotated protein</fullName>
    </submittedName>
</protein>
<accession>A0A6J6TUW6</accession>
<organism evidence="1">
    <name type="scientific">freshwater metagenome</name>
    <dbReference type="NCBI Taxonomy" id="449393"/>
    <lineage>
        <taxon>unclassified sequences</taxon>
        <taxon>metagenomes</taxon>
        <taxon>ecological metagenomes</taxon>
    </lineage>
</organism>
<gene>
    <name evidence="1" type="ORF">UFOPK2816_00816</name>
</gene>
<evidence type="ECO:0000313" key="1">
    <source>
        <dbReference type="EMBL" id="CAB4750908.1"/>
    </source>
</evidence>
<sequence>MIATTGTESIAASASGVTRFVAPGPDVAMHTPTRPVTWA</sequence>
<reference evidence="1" key="1">
    <citation type="submission" date="2020-05" db="EMBL/GenBank/DDBJ databases">
        <authorList>
            <person name="Chiriac C."/>
            <person name="Salcher M."/>
            <person name="Ghai R."/>
            <person name="Kavagutti S V."/>
        </authorList>
    </citation>
    <scope>NUCLEOTIDE SEQUENCE</scope>
</reference>
<dbReference type="EMBL" id="CAEZZB010000107">
    <property type="protein sequence ID" value="CAB4750908.1"/>
    <property type="molecule type" value="Genomic_DNA"/>
</dbReference>
<dbReference type="AlphaFoldDB" id="A0A6J6TUW6"/>